<dbReference type="EnsemblMetazoa" id="tetur47g00070.1">
    <property type="protein sequence ID" value="tetur47g00070.1"/>
    <property type="gene ID" value="tetur47g00070"/>
</dbReference>
<organism evidence="1 2">
    <name type="scientific">Tetranychus urticae</name>
    <name type="common">Two-spotted spider mite</name>
    <dbReference type="NCBI Taxonomy" id="32264"/>
    <lineage>
        <taxon>Eukaryota</taxon>
        <taxon>Metazoa</taxon>
        <taxon>Ecdysozoa</taxon>
        <taxon>Arthropoda</taxon>
        <taxon>Chelicerata</taxon>
        <taxon>Arachnida</taxon>
        <taxon>Acari</taxon>
        <taxon>Acariformes</taxon>
        <taxon>Trombidiformes</taxon>
        <taxon>Prostigmata</taxon>
        <taxon>Eleutherengona</taxon>
        <taxon>Raphignathae</taxon>
        <taxon>Tetranychoidea</taxon>
        <taxon>Tetranychidae</taxon>
        <taxon>Tetranychus</taxon>
    </lineage>
</organism>
<dbReference type="Proteomes" id="UP000015104">
    <property type="component" value="Unassembled WGS sequence"/>
</dbReference>
<proteinExistence type="predicted"/>
<sequence>MSDVEDNVVHSALRDIDDEHMNVLSQRVSPATSPKTPKVLYSSKACRRKKHNRMHRRLKNTAVNYQKTIATTLQLEYGSCFEVDTSKYWRRNW</sequence>
<name>T1L5H3_TETUR</name>
<dbReference type="EMBL" id="CAEY01001292">
    <property type="status" value="NOT_ANNOTATED_CDS"/>
    <property type="molecule type" value="Genomic_DNA"/>
</dbReference>
<dbReference type="AlphaFoldDB" id="T1L5H3"/>
<reference evidence="2" key="1">
    <citation type="submission" date="2011-08" db="EMBL/GenBank/DDBJ databases">
        <authorList>
            <person name="Rombauts S."/>
        </authorList>
    </citation>
    <scope>NUCLEOTIDE SEQUENCE</scope>
    <source>
        <strain evidence="2">London</strain>
    </source>
</reference>
<dbReference type="HOGENOM" id="CLU_2402522_0_0_1"/>
<keyword evidence="2" id="KW-1185">Reference proteome</keyword>
<evidence type="ECO:0000313" key="1">
    <source>
        <dbReference type="EnsemblMetazoa" id="tetur47g00070.1"/>
    </source>
</evidence>
<evidence type="ECO:0000313" key="2">
    <source>
        <dbReference type="Proteomes" id="UP000015104"/>
    </source>
</evidence>
<reference evidence="1" key="2">
    <citation type="submission" date="2015-06" db="UniProtKB">
        <authorList>
            <consortium name="EnsemblMetazoa"/>
        </authorList>
    </citation>
    <scope>IDENTIFICATION</scope>
</reference>
<accession>T1L5H3</accession>
<protein>
    <submittedName>
        <fullName evidence="1">Uncharacterized protein</fullName>
    </submittedName>
</protein>